<evidence type="ECO:0000313" key="7">
    <source>
        <dbReference type="Proteomes" id="UP000199651"/>
    </source>
</evidence>
<organism evidence="6 7">
    <name type="scientific">Actinokineospora alba</name>
    <dbReference type="NCBI Taxonomy" id="504798"/>
    <lineage>
        <taxon>Bacteria</taxon>
        <taxon>Bacillati</taxon>
        <taxon>Actinomycetota</taxon>
        <taxon>Actinomycetes</taxon>
        <taxon>Pseudonocardiales</taxon>
        <taxon>Pseudonocardiaceae</taxon>
        <taxon>Actinokineospora</taxon>
    </lineage>
</organism>
<dbReference type="EMBL" id="FNJB01000013">
    <property type="protein sequence ID" value="SDP75620.1"/>
    <property type="molecule type" value="Genomic_DNA"/>
</dbReference>
<evidence type="ECO:0000256" key="1">
    <source>
        <dbReference type="ARBA" id="ARBA00022729"/>
    </source>
</evidence>
<protein>
    <submittedName>
        <fullName evidence="6">Calx-beta domain-containing protein</fullName>
    </submittedName>
</protein>
<evidence type="ECO:0000256" key="3">
    <source>
        <dbReference type="ARBA" id="ARBA00022837"/>
    </source>
</evidence>
<dbReference type="Pfam" id="PF03160">
    <property type="entry name" value="Calx-beta"/>
    <property type="match status" value="2"/>
</dbReference>
<dbReference type="STRING" id="504798.SAMN05421871_101905"/>
<proteinExistence type="predicted"/>
<dbReference type="GO" id="GO:0016020">
    <property type="term" value="C:membrane"/>
    <property type="evidence" value="ECO:0007669"/>
    <property type="project" value="InterPro"/>
</dbReference>
<dbReference type="OrthoDB" id="3683192at2"/>
<evidence type="ECO:0000259" key="5">
    <source>
        <dbReference type="SMART" id="SM00237"/>
    </source>
</evidence>
<dbReference type="InterPro" id="IPR003644">
    <property type="entry name" value="Calx_beta"/>
</dbReference>
<keyword evidence="2" id="KW-0677">Repeat</keyword>
<dbReference type="SMART" id="SM00237">
    <property type="entry name" value="Calx_beta"/>
    <property type="match status" value="1"/>
</dbReference>
<gene>
    <name evidence="6" type="ORF">SAMN05192558_113151</name>
</gene>
<dbReference type="SUPFAM" id="SSF141072">
    <property type="entry name" value="CalX-like"/>
    <property type="match status" value="2"/>
</dbReference>
<keyword evidence="1 4" id="KW-0732">Signal</keyword>
<sequence length="257" mass="27177">MRSLFGVAVIAAAMVVGAGPVAAAPVCGAPEVRVQDGVIDEAGETISFLVTASVASGCSVSGEIDYSTDDFGTTDPHRATPWDDYLPVQNGTLELTAAEQEIKIRVDDDDKDEGSERFGLAVVGGTGVDIRTEAAVGWILDDDKGVSKEPEYWILGDGICWEPDEVLITVVLDRAAAVDTTIHLRTHDGSAIGGLDFDAIRDRTLTIPAGASSVSTTVKVFEDRVEEKDENFFVEIFNPATGTVVDATAEVTIKSVE</sequence>
<keyword evidence="3" id="KW-0106">Calcium</keyword>
<keyword evidence="7" id="KW-1185">Reference proteome</keyword>
<feature type="domain" description="Calx-beta" evidence="5">
    <location>
        <begin position="135"/>
        <end position="237"/>
    </location>
</feature>
<dbReference type="GO" id="GO:0007154">
    <property type="term" value="P:cell communication"/>
    <property type="evidence" value="ECO:0007669"/>
    <property type="project" value="InterPro"/>
</dbReference>
<name>A0A1H0VB07_9PSEU</name>
<dbReference type="AlphaFoldDB" id="A0A1H0VB07"/>
<evidence type="ECO:0000313" key="6">
    <source>
        <dbReference type="EMBL" id="SDP75620.1"/>
    </source>
</evidence>
<evidence type="ECO:0000256" key="4">
    <source>
        <dbReference type="SAM" id="SignalP"/>
    </source>
</evidence>
<dbReference type="Proteomes" id="UP000199651">
    <property type="component" value="Unassembled WGS sequence"/>
</dbReference>
<dbReference type="InterPro" id="IPR038081">
    <property type="entry name" value="CalX-like_sf"/>
</dbReference>
<accession>A0A1H0VB07</accession>
<feature type="chain" id="PRO_5011770640" evidence="4">
    <location>
        <begin position="24"/>
        <end position="257"/>
    </location>
</feature>
<reference evidence="7" key="1">
    <citation type="submission" date="2016-10" db="EMBL/GenBank/DDBJ databases">
        <authorList>
            <person name="Varghese N."/>
            <person name="Submissions S."/>
        </authorList>
    </citation>
    <scope>NUCLEOTIDE SEQUENCE [LARGE SCALE GENOMIC DNA]</scope>
    <source>
        <strain evidence="7">IBRC-M 10655</strain>
    </source>
</reference>
<feature type="signal peptide" evidence="4">
    <location>
        <begin position="1"/>
        <end position="23"/>
    </location>
</feature>
<dbReference type="RefSeq" id="WP_091382784.1">
    <property type="nucleotide sequence ID" value="NZ_FNDV01000001.1"/>
</dbReference>
<evidence type="ECO:0000256" key="2">
    <source>
        <dbReference type="ARBA" id="ARBA00022737"/>
    </source>
</evidence>
<dbReference type="Gene3D" id="2.60.40.2030">
    <property type="match status" value="2"/>
</dbReference>